<feature type="region of interest" description="Disordered" evidence="1">
    <location>
        <begin position="1"/>
        <end position="89"/>
    </location>
</feature>
<keyword evidence="3" id="KW-1185">Reference proteome</keyword>
<accession>A0A8H6VGG6</accession>
<dbReference type="OrthoDB" id="3647410at2759"/>
<evidence type="ECO:0000313" key="3">
    <source>
        <dbReference type="Proteomes" id="UP000660729"/>
    </source>
</evidence>
<feature type="compositionally biased region" description="Polar residues" evidence="1">
    <location>
        <begin position="347"/>
        <end position="376"/>
    </location>
</feature>
<gene>
    <name evidence="2" type="ORF">HII31_09071</name>
</gene>
<evidence type="ECO:0000313" key="2">
    <source>
        <dbReference type="EMBL" id="KAF7189627.1"/>
    </source>
</evidence>
<sequence length="543" mass="60054">MSSKVADLENEDEDISGTENGVNDAPEKDAPSLTKLGEEQHGQEILDADDDLAGNTASRGDEDAQHPLKNDKTGLGRGNRDEEDDGYDPAYVAGSRIRLSLDKTFWARNFTVKHDILLKLTLVPCLAGLRDAMTMNLDADQVRHMQENAKLAVKLAVSCNAPAVTLARCHFYEALVNMSVGMDRGDSKAESPAYLLDQVKEVEDCVERDWAERWLAKLEGREISTTQKTENRLSLGQRVVSWGASFFSPYNSTAEKPGPSTQEDSAPEMLKRMVETPMTTKPPNFSRQSPSTQAPDSARPVMSPVTPTKQKTRTRETPGSRASQISRHLSDLYEWSPRSGEGGENLDNLSMSDWQSRPNSRFSMNSNISASPNTPSRTKEGSPRRPYPLRHRSSGVDGDGSPKSSPTAKSTLRFSYPGEKAHDEEGEDILPAPNTSKRKHNRSRSLALNLTSPSKQPKNDDNVFGDWSSPSSRRKTSIVNRLGFGRAKTEVWDPHDEAERGSPRRATFAVTQEEMEDLMEKGDSPRVMEFAGGDKRGSIGETW</sequence>
<reference evidence="2" key="1">
    <citation type="submission" date="2020-04" db="EMBL/GenBank/DDBJ databases">
        <title>Draft genome resource of the tomato pathogen Pseudocercospora fuligena.</title>
        <authorList>
            <person name="Zaccaron A."/>
        </authorList>
    </citation>
    <scope>NUCLEOTIDE SEQUENCE</scope>
    <source>
        <strain evidence="2">PF001</strain>
    </source>
</reference>
<proteinExistence type="predicted"/>
<feature type="compositionally biased region" description="Polar residues" evidence="1">
    <location>
        <begin position="402"/>
        <end position="413"/>
    </location>
</feature>
<evidence type="ECO:0000256" key="1">
    <source>
        <dbReference type="SAM" id="MobiDB-lite"/>
    </source>
</evidence>
<feature type="region of interest" description="Disordered" evidence="1">
    <location>
        <begin position="518"/>
        <end position="543"/>
    </location>
</feature>
<comment type="caution">
    <text evidence="2">The sequence shown here is derived from an EMBL/GenBank/DDBJ whole genome shotgun (WGS) entry which is preliminary data.</text>
</comment>
<dbReference type="EMBL" id="JABCIY010000183">
    <property type="protein sequence ID" value="KAF7189627.1"/>
    <property type="molecule type" value="Genomic_DNA"/>
</dbReference>
<feature type="compositionally biased region" description="Basic and acidic residues" evidence="1">
    <location>
        <begin position="59"/>
        <end position="80"/>
    </location>
</feature>
<feature type="compositionally biased region" description="Polar residues" evidence="1">
    <location>
        <begin position="278"/>
        <end position="295"/>
    </location>
</feature>
<organism evidence="2 3">
    <name type="scientific">Pseudocercospora fuligena</name>
    <dbReference type="NCBI Taxonomy" id="685502"/>
    <lineage>
        <taxon>Eukaryota</taxon>
        <taxon>Fungi</taxon>
        <taxon>Dikarya</taxon>
        <taxon>Ascomycota</taxon>
        <taxon>Pezizomycotina</taxon>
        <taxon>Dothideomycetes</taxon>
        <taxon>Dothideomycetidae</taxon>
        <taxon>Mycosphaerellales</taxon>
        <taxon>Mycosphaerellaceae</taxon>
        <taxon>Pseudocercospora</taxon>
    </lineage>
</organism>
<dbReference type="Proteomes" id="UP000660729">
    <property type="component" value="Unassembled WGS sequence"/>
</dbReference>
<feature type="compositionally biased region" description="Basic and acidic residues" evidence="1">
    <location>
        <begin position="25"/>
        <end position="44"/>
    </location>
</feature>
<feature type="region of interest" description="Disordered" evidence="1">
    <location>
        <begin position="278"/>
        <end position="474"/>
    </location>
</feature>
<name>A0A8H6VGG6_9PEZI</name>
<dbReference type="AlphaFoldDB" id="A0A8H6VGG6"/>
<protein>
    <submittedName>
        <fullName evidence="2">Uncharacterized protein</fullName>
    </submittedName>
</protein>
<feature type="compositionally biased region" description="Polar residues" evidence="1">
    <location>
        <begin position="444"/>
        <end position="456"/>
    </location>
</feature>